<dbReference type="PROSITE" id="PS51462">
    <property type="entry name" value="NUDIX"/>
    <property type="match status" value="1"/>
</dbReference>
<gene>
    <name evidence="8" type="ORF">JCM21142_72714</name>
</gene>
<dbReference type="PANTHER" id="PTHR11383:SF3">
    <property type="entry name" value="NAD(P)H PYROPHOSPHATASE NUDT13, MITOCHONDRIAL"/>
    <property type="match status" value="1"/>
</dbReference>
<comment type="caution">
    <text evidence="8">The sequence shown here is derived from an EMBL/GenBank/DDBJ whole genome shotgun (WGS) entry which is preliminary data.</text>
</comment>
<keyword evidence="6" id="KW-0520">NAD</keyword>
<sequence length="276" mass="31345">MIQDIYPHRFENGFVAGLTLNANDYVFCFKGNALLMKRNHEGLAIPQRKHLDIEVGKSVYLFAIDGKHCFLIWDSPDVCEAEFVYHEIHFRHPFDSVELDWLSSVALQLKNWYGDHRYCGKCGAATIPSVEERAIACPSCKRIEYPIIAPAIIVAIISHDTLLLARGAQFPEGFYSLVAGYVDIGESIEETVVREVREEVGIAVKNIRYYKSQPWPFSGSMMMGFVAEAVEGQKIQVDNHEILEAGWYHRHDLPSHPSERSIAGEMIEKFRRGELG</sequence>
<dbReference type="EC" id="3.6.1.22" evidence="2"/>
<dbReference type="PROSITE" id="PS00893">
    <property type="entry name" value="NUDIX_BOX"/>
    <property type="match status" value="1"/>
</dbReference>
<dbReference type="eggNOG" id="COG2816">
    <property type="taxonomic scope" value="Bacteria"/>
</dbReference>
<dbReference type="Gene3D" id="3.90.79.10">
    <property type="entry name" value="Nucleoside Triphosphate Pyrophosphohydrolase"/>
    <property type="match status" value="1"/>
</dbReference>
<evidence type="ECO:0000256" key="5">
    <source>
        <dbReference type="ARBA" id="ARBA00022842"/>
    </source>
</evidence>
<evidence type="ECO:0000256" key="4">
    <source>
        <dbReference type="ARBA" id="ARBA00022801"/>
    </source>
</evidence>
<dbReference type="Gene3D" id="3.90.79.20">
    <property type="match status" value="1"/>
</dbReference>
<dbReference type="AlphaFoldDB" id="W7YHR7"/>
<dbReference type="NCBIfam" id="NF001299">
    <property type="entry name" value="PRK00241.1"/>
    <property type="match status" value="1"/>
</dbReference>
<name>W7YHR7_9BACT</name>
<dbReference type="InterPro" id="IPR020084">
    <property type="entry name" value="NUDIX_hydrolase_CS"/>
</dbReference>
<dbReference type="Pfam" id="PF00293">
    <property type="entry name" value="NUDIX"/>
    <property type="match status" value="1"/>
</dbReference>
<dbReference type="STRING" id="869213.GCA_000517085_04361"/>
<proteinExistence type="predicted"/>
<dbReference type="InterPro" id="IPR015797">
    <property type="entry name" value="NUDIX_hydrolase-like_dom_sf"/>
</dbReference>
<dbReference type="GO" id="GO:0016787">
    <property type="term" value="F:hydrolase activity"/>
    <property type="evidence" value="ECO:0007669"/>
    <property type="project" value="UniProtKB-KW"/>
</dbReference>
<evidence type="ECO:0000256" key="1">
    <source>
        <dbReference type="ARBA" id="ARBA00001946"/>
    </source>
</evidence>
<dbReference type="Proteomes" id="UP000019402">
    <property type="component" value="Unassembled WGS sequence"/>
</dbReference>
<evidence type="ECO:0000259" key="7">
    <source>
        <dbReference type="PROSITE" id="PS51462"/>
    </source>
</evidence>
<dbReference type="PANTHER" id="PTHR11383">
    <property type="entry name" value="NUCLEOSIDE DIPHOSPHATE-LINKED MOIETY X MOTIF 13"/>
    <property type="match status" value="1"/>
</dbReference>
<dbReference type="GO" id="GO:0046872">
    <property type="term" value="F:metal ion binding"/>
    <property type="evidence" value="ECO:0007669"/>
    <property type="project" value="UniProtKB-KW"/>
</dbReference>
<evidence type="ECO:0000256" key="6">
    <source>
        <dbReference type="ARBA" id="ARBA00023027"/>
    </source>
</evidence>
<evidence type="ECO:0000256" key="2">
    <source>
        <dbReference type="ARBA" id="ARBA00012381"/>
    </source>
</evidence>
<comment type="cofactor">
    <cofactor evidence="1">
        <name>Mg(2+)</name>
        <dbReference type="ChEBI" id="CHEBI:18420"/>
    </cofactor>
</comment>
<accession>W7YHR7</accession>
<dbReference type="InterPro" id="IPR000086">
    <property type="entry name" value="NUDIX_hydrolase_dom"/>
</dbReference>
<evidence type="ECO:0000313" key="8">
    <source>
        <dbReference type="EMBL" id="GAF04021.1"/>
    </source>
</evidence>
<keyword evidence="9" id="KW-1185">Reference proteome</keyword>
<keyword evidence="5" id="KW-0460">Magnesium</keyword>
<keyword evidence="4" id="KW-0378">Hydrolase</keyword>
<evidence type="ECO:0000256" key="3">
    <source>
        <dbReference type="ARBA" id="ARBA00022723"/>
    </source>
</evidence>
<keyword evidence="3" id="KW-0479">Metal-binding</keyword>
<reference evidence="8 9" key="1">
    <citation type="journal article" date="2014" name="Genome Announc.">
        <title>Draft Genome Sequence of Cytophaga fermentans JCM 21142T, a Facultative Anaerobe Isolated from Marine Mud.</title>
        <authorList>
            <person name="Starns D."/>
            <person name="Oshima K."/>
            <person name="Suda W."/>
            <person name="Iino T."/>
            <person name="Yuki M."/>
            <person name="Inoue J."/>
            <person name="Kitamura K."/>
            <person name="Iida T."/>
            <person name="Darby A."/>
            <person name="Hattori M."/>
            <person name="Ohkuma M."/>
        </authorList>
    </citation>
    <scope>NUCLEOTIDE SEQUENCE [LARGE SCALE GENOMIC DNA]</scope>
    <source>
        <strain evidence="8 9">JCM 21142</strain>
    </source>
</reference>
<dbReference type="RefSeq" id="WP_027473592.1">
    <property type="nucleotide sequence ID" value="NZ_BAMD01000035.1"/>
</dbReference>
<dbReference type="Pfam" id="PF09297">
    <property type="entry name" value="Zn_ribbon_NUD"/>
    <property type="match status" value="1"/>
</dbReference>
<dbReference type="SUPFAM" id="SSF55811">
    <property type="entry name" value="Nudix"/>
    <property type="match status" value="1"/>
</dbReference>
<dbReference type="EMBL" id="BAMD01000035">
    <property type="protein sequence ID" value="GAF04021.1"/>
    <property type="molecule type" value="Genomic_DNA"/>
</dbReference>
<dbReference type="OrthoDB" id="9787476at2"/>
<dbReference type="CDD" id="cd03429">
    <property type="entry name" value="NUDIX_NADH_pyrophosphatase_Nudt13"/>
    <property type="match status" value="1"/>
</dbReference>
<organism evidence="8 9">
    <name type="scientific">Saccharicrinis fermentans DSM 9555 = JCM 21142</name>
    <dbReference type="NCBI Taxonomy" id="869213"/>
    <lineage>
        <taxon>Bacteria</taxon>
        <taxon>Pseudomonadati</taxon>
        <taxon>Bacteroidota</taxon>
        <taxon>Bacteroidia</taxon>
        <taxon>Marinilabiliales</taxon>
        <taxon>Marinilabiliaceae</taxon>
        <taxon>Saccharicrinis</taxon>
    </lineage>
</organism>
<feature type="domain" description="Nudix hydrolase" evidence="7">
    <location>
        <begin position="146"/>
        <end position="270"/>
    </location>
</feature>
<dbReference type="InterPro" id="IPR049734">
    <property type="entry name" value="NudC-like_C"/>
</dbReference>
<evidence type="ECO:0000313" key="9">
    <source>
        <dbReference type="Proteomes" id="UP000019402"/>
    </source>
</evidence>
<protein>
    <recommendedName>
        <fullName evidence="2">NAD(+) diphosphatase</fullName>
        <ecNumber evidence="2">3.6.1.22</ecNumber>
    </recommendedName>
</protein>
<dbReference type="InterPro" id="IPR015376">
    <property type="entry name" value="Znr_NADH_PPase"/>
</dbReference>